<dbReference type="Pfam" id="PF00892">
    <property type="entry name" value="EamA"/>
    <property type="match status" value="2"/>
</dbReference>
<feature type="transmembrane region" description="Helical" evidence="6">
    <location>
        <begin position="132"/>
        <end position="154"/>
    </location>
</feature>
<keyword evidence="3 6" id="KW-0812">Transmembrane</keyword>
<feature type="transmembrane region" description="Helical" evidence="6">
    <location>
        <begin position="217"/>
        <end position="235"/>
    </location>
</feature>
<feature type="transmembrane region" description="Helical" evidence="6">
    <location>
        <begin position="160"/>
        <end position="178"/>
    </location>
</feature>
<evidence type="ECO:0000256" key="4">
    <source>
        <dbReference type="ARBA" id="ARBA00022989"/>
    </source>
</evidence>
<evidence type="ECO:0000256" key="1">
    <source>
        <dbReference type="ARBA" id="ARBA00004651"/>
    </source>
</evidence>
<dbReference type="PANTHER" id="PTHR42920:SF5">
    <property type="entry name" value="EAMA DOMAIN-CONTAINING PROTEIN"/>
    <property type="match status" value="1"/>
</dbReference>
<evidence type="ECO:0000256" key="3">
    <source>
        <dbReference type="ARBA" id="ARBA00022692"/>
    </source>
</evidence>
<feature type="transmembrane region" description="Helical" evidence="6">
    <location>
        <begin position="75"/>
        <end position="100"/>
    </location>
</feature>
<dbReference type="InterPro" id="IPR051258">
    <property type="entry name" value="Diverse_Substrate_Transporter"/>
</dbReference>
<evidence type="ECO:0000256" key="2">
    <source>
        <dbReference type="ARBA" id="ARBA00022475"/>
    </source>
</evidence>
<reference evidence="8 9" key="1">
    <citation type="submission" date="2024-09" db="EMBL/GenBank/DDBJ databases">
        <title>Laminarin stimulates single cell rates of sulfate reduction while oxygen inhibits transcriptomic activity in coastal marine sediment.</title>
        <authorList>
            <person name="Lindsay M."/>
            <person name="Orcutt B."/>
            <person name="Emerson D."/>
            <person name="Stepanauskas R."/>
            <person name="D'Angelo T."/>
        </authorList>
    </citation>
    <scope>NUCLEOTIDE SEQUENCE [LARGE SCALE GENOMIC DNA]</scope>
    <source>
        <strain evidence="8">SAG AM-311-K15</strain>
    </source>
</reference>
<keyword evidence="9" id="KW-1185">Reference proteome</keyword>
<dbReference type="Proteomes" id="UP001594351">
    <property type="component" value="Unassembled WGS sequence"/>
</dbReference>
<name>A0ABV6Z283_UNCC1</name>
<sequence length="303" mass="32972">MKTRTLKSDVLLLLAAIIWGFAFVAQRVGMEYVGPFIFNGIRFALGSLVLVPYLVLQRKKRRSPQGLTRERDRKILVFGGGLTGIILFLGATLQQVGIVYTTAGKAGFLTGLYVIIVPLIGIFLGQRILFGTWLGALSAAVGLYLLCMTGKLSLSLGDSLVFVSALFWAVHCHILSWLSPKVGAIRLAFLQFTICSLFSMLFALLYETISLQGIFDAAVPILYGGLLSVGVAYTLQVIAQKEAHPSHAAIILCLESAFAVLGGWLILNEMLSFRGLIGCGFMFAGMILSQLQIENRSIRAIFD</sequence>
<gene>
    <name evidence="8" type="ORF">ACFL27_20390</name>
</gene>
<dbReference type="PANTHER" id="PTHR42920">
    <property type="entry name" value="OS03G0707200 PROTEIN-RELATED"/>
    <property type="match status" value="1"/>
</dbReference>
<evidence type="ECO:0000256" key="6">
    <source>
        <dbReference type="SAM" id="Phobius"/>
    </source>
</evidence>
<feature type="domain" description="EamA" evidence="7">
    <location>
        <begin position="156"/>
        <end position="288"/>
    </location>
</feature>
<evidence type="ECO:0000256" key="5">
    <source>
        <dbReference type="ARBA" id="ARBA00023136"/>
    </source>
</evidence>
<feature type="transmembrane region" description="Helical" evidence="6">
    <location>
        <begin position="185"/>
        <end position="205"/>
    </location>
</feature>
<proteinExistence type="predicted"/>
<comment type="subcellular location">
    <subcellularLocation>
        <location evidence="1">Cell membrane</location>
        <topology evidence="1">Multi-pass membrane protein</topology>
    </subcellularLocation>
</comment>
<feature type="domain" description="EamA" evidence="7">
    <location>
        <begin position="8"/>
        <end position="146"/>
    </location>
</feature>
<feature type="transmembrane region" description="Helical" evidence="6">
    <location>
        <begin position="273"/>
        <end position="291"/>
    </location>
</feature>
<keyword evidence="5 6" id="KW-0472">Membrane</keyword>
<evidence type="ECO:0000313" key="8">
    <source>
        <dbReference type="EMBL" id="MFC1852563.1"/>
    </source>
</evidence>
<organism evidence="8 9">
    <name type="scientific">candidate division CSSED10-310 bacterium</name>
    <dbReference type="NCBI Taxonomy" id="2855610"/>
    <lineage>
        <taxon>Bacteria</taxon>
        <taxon>Bacteria division CSSED10-310</taxon>
    </lineage>
</organism>
<evidence type="ECO:0000259" key="7">
    <source>
        <dbReference type="Pfam" id="PF00892"/>
    </source>
</evidence>
<dbReference type="InterPro" id="IPR000620">
    <property type="entry name" value="EamA_dom"/>
</dbReference>
<keyword evidence="4 6" id="KW-1133">Transmembrane helix</keyword>
<comment type="caution">
    <text evidence="8">The sequence shown here is derived from an EMBL/GenBank/DDBJ whole genome shotgun (WGS) entry which is preliminary data.</text>
</comment>
<dbReference type="EMBL" id="JBHPBY010000332">
    <property type="protein sequence ID" value="MFC1852563.1"/>
    <property type="molecule type" value="Genomic_DNA"/>
</dbReference>
<dbReference type="InterPro" id="IPR037185">
    <property type="entry name" value="EmrE-like"/>
</dbReference>
<protein>
    <submittedName>
        <fullName evidence="8">DMT family transporter</fullName>
    </submittedName>
</protein>
<keyword evidence="2" id="KW-1003">Cell membrane</keyword>
<dbReference type="SUPFAM" id="SSF103481">
    <property type="entry name" value="Multidrug resistance efflux transporter EmrE"/>
    <property type="match status" value="2"/>
</dbReference>
<feature type="transmembrane region" description="Helical" evidence="6">
    <location>
        <begin position="35"/>
        <end position="55"/>
    </location>
</feature>
<feature type="transmembrane region" description="Helical" evidence="6">
    <location>
        <begin position="106"/>
        <end position="125"/>
    </location>
</feature>
<feature type="transmembrane region" description="Helical" evidence="6">
    <location>
        <begin position="247"/>
        <end position="267"/>
    </location>
</feature>
<accession>A0ABV6Z283</accession>
<evidence type="ECO:0000313" key="9">
    <source>
        <dbReference type="Proteomes" id="UP001594351"/>
    </source>
</evidence>